<evidence type="ECO:0000313" key="2">
    <source>
        <dbReference type="EMBL" id="KAK4413670.1"/>
    </source>
</evidence>
<sequence length="201" mass="21670">MNDYGGDYTNGQNDVGYSINLSMPRTNDDAMIITEFDRGVDPRNVVDPTHHSVGNTVASPSNAITVVSIVIAETVANVNTNAHVHTAETLLTSHSSHVARMNSHSHTVVNAHTKTLPAGKDHLPIFAAQTHSNSNNTSISNAISVANTVPVVNTHTTFATETSHYHTKTKPSNSKASDHTHTPFLATWTVMKIEQKRNLTG</sequence>
<organism evidence="2 3">
    <name type="scientific">Sesamum alatum</name>
    <dbReference type="NCBI Taxonomy" id="300844"/>
    <lineage>
        <taxon>Eukaryota</taxon>
        <taxon>Viridiplantae</taxon>
        <taxon>Streptophyta</taxon>
        <taxon>Embryophyta</taxon>
        <taxon>Tracheophyta</taxon>
        <taxon>Spermatophyta</taxon>
        <taxon>Magnoliopsida</taxon>
        <taxon>eudicotyledons</taxon>
        <taxon>Gunneridae</taxon>
        <taxon>Pentapetalae</taxon>
        <taxon>asterids</taxon>
        <taxon>lamiids</taxon>
        <taxon>Lamiales</taxon>
        <taxon>Pedaliaceae</taxon>
        <taxon>Sesamum</taxon>
    </lineage>
</organism>
<evidence type="ECO:0000313" key="3">
    <source>
        <dbReference type="Proteomes" id="UP001293254"/>
    </source>
</evidence>
<name>A0AAE1XKK3_9LAMI</name>
<dbReference type="AlphaFoldDB" id="A0AAE1XKK3"/>
<dbReference type="Proteomes" id="UP001293254">
    <property type="component" value="Unassembled WGS sequence"/>
</dbReference>
<keyword evidence="3" id="KW-1185">Reference proteome</keyword>
<protein>
    <submittedName>
        <fullName evidence="2">Uncharacterized protein</fullName>
    </submittedName>
</protein>
<gene>
    <name evidence="2" type="ORF">Salat_2779800</name>
</gene>
<feature type="region of interest" description="Disordered" evidence="1">
    <location>
        <begin position="161"/>
        <end position="180"/>
    </location>
</feature>
<proteinExistence type="predicted"/>
<evidence type="ECO:0000256" key="1">
    <source>
        <dbReference type="SAM" id="MobiDB-lite"/>
    </source>
</evidence>
<accession>A0AAE1XKK3</accession>
<reference evidence="2" key="1">
    <citation type="submission" date="2020-06" db="EMBL/GenBank/DDBJ databases">
        <authorList>
            <person name="Li T."/>
            <person name="Hu X."/>
            <person name="Zhang T."/>
            <person name="Song X."/>
            <person name="Zhang H."/>
            <person name="Dai N."/>
            <person name="Sheng W."/>
            <person name="Hou X."/>
            <person name="Wei L."/>
        </authorList>
    </citation>
    <scope>NUCLEOTIDE SEQUENCE</scope>
    <source>
        <strain evidence="2">3651</strain>
        <tissue evidence="2">Leaf</tissue>
    </source>
</reference>
<comment type="caution">
    <text evidence="2">The sequence shown here is derived from an EMBL/GenBank/DDBJ whole genome shotgun (WGS) entry which is preliminary data.</text>
</comment>
<dbReference type="EMBL" id="JACGWO010000012">
    <property type="protein sequence ID" value="KAK4413670.1"/>
    <property type="molecule type" value="Genomic_DNA"/>
</dbReference>
<reference evidence="2" key="2">
    <citation type="journal article" date="2024" name="Plant">
        <title>Genomic evolution and insights into agronomic trait innovations of Sesamum species.</title>
        <authorList>
            <person name="Miao H."/>
            <person name="Wang L."/>
            <person name="Qu L."/>
            <person name="Liu H."/>
            <person name="Sun Y."/>
            <person name="Le M."/>
            <person name="Wang Q."/>
            <person name="Wei S."/>
            <person name="Zheng Y."/>
            <person name="Lin W."/>
            <person name="Duan Y."/>
            <person name="Cao H."/>
            <person name="Xiong S."/>
            <person name="Wang X."/>
            <person name="Wei L."/>
            <person name="Li C."/>
            <person name="Ma Q."/>
            <person name="Ju M."/>
            <person name="Zhao R."/>
            <person name="Li G."/>
            <person name="Mu C."/>
            <person name="Tian Q."/>
            <person name="Mei H."/>
            <person name="Zhang T."/>
            <person name="Gao T."/>
            <person name="Zhang H."/>
        </authorList>
    </citation>
    <scope>NUCLEOTIDE SEQUENCE</scope>
    <source>
        <strain evidence="2">3651</strain>
    </source>
</reference>